<feature type="domain" description="DUF7065" evidence="1">
    <location>
        <begin position="115"/>
        <end position="183"/>
    </location>
</feature>
<dbReference type="SUPFAM" id="SSF159245">
    <property type="entry name" value="AttH-like"/>
    <property type="match status" value="1"/>
</dbReference>
<evidence type="ECO:0000313" key="3">
    <source>
        <dbReference type="Proteomes" id="UP000015524"/>
    </source>
</evidence>
<proteinExistence type="predicted"/>
<dbReference type="OrthoDB" id="7054648at2"/>
<accession>T0HPZ6</accession>
<dbReference type="Proteomes" id="UP000015524">
    <property type="component" value="Unassembled WGS sequence"/>
</dbReference>
<dbReference type="PATRIC" id="fig|1114964.3.peg.2117"/>
<organism evidence="2 3">
    <name type="scientific">Sphingobium baderi LL03</name>
    <dbReference type="NCBI Taxonomy" id="1114964"/>
    <lineage>
        <taxon>Bacteria</taxon>
        <taxon>Pseudomonadati</taxon>
        <taxon>Pseudomonadota</taxon>
        <taxon>Alphaproteobacteria</taxon>
        <taxon>Sphingomonadales</taxon>
        <taxon>Sphingomonadaceae</taxon>
        <taxon>Sphingobium</taxon>
    </lineage>
</organism>
<sequence>MTDKMDIANDWGMTEADDCFHPQAGTEPAWTETMWFAFMVPERRLLGYIYPAFRPNLGIQFGGVRINEGDTEVPWELPIYHWDHFAKMQPDVDLRDFMLPSGLSVKRLARGGYFHLRYASDELTADLRFDAVMQPMISGSDTGAFVNNGHIDQPGRVHGELVMHGERIAVDCLAMRDRGWGPRKEGRQVQMGYMYAVASPNSAFLSVSGTGRSGIDKVISGFLMRDGVWSRLASGKRTVTRDAQGRASRLEVTATDELGREFSAQGTVESRFMSMSYASMLCWCNLVKWSFDGQTVWGEDQDCWGPRLWRDFARELKG</sequence>
<dbReference type="eggNOG" id="ENOG502Z9BX">
    <property type="taxonomic scope" value="Bacteria"/>
</dbReference>
<evidence type="ECO:0000259" key="1">
    <source>
        <dbReference type="Pfam" id="PF23213"/>
    </source>
</evidence>
<dbReference type="RefSeq" id="WP_021245020.1">
    <property type="nucleotide sequence ID" value="NZ_ATIB01000060.1"/>
</dbReference>
<gene>
    <name evidence="2" type="ORF">L485_10850</name>
</gene>
<reference evidence="2 3" key="1">
    <citation type="journal article" date="2013" name="Genome Announc.">
        <title>Draft Genome Sequence of a Hexachlorocyclohexane-Degrading Bacterium, Sphingobium baderi Strain LL03T.</title>
        <authorList>
            <person name="Kaur J."/>
            <person name="Verma H."/>
            <person name="Tripathi C."/>
            <person name="Khurana J.P."/>
            <person name="Lal R."/>
        </authorList>
    </citation>
    <scope>NUCLEOTIDE SEQUENCE [LARGE SCALE GENOMIC DNA]</scope>
    <source>
        <strain evidence="2 3">LL03</strain>
    </source>
</reference>
<dbReference type="InterPro" id="IPR055493">
    <property type="entry name" value="DUF7065"/>
</dbReference>
<dbReference type="AlphaFoldDB" id="T0HPZ6"/>
<dbReference type="EMBL" id="ATIB01000060">
    <property type="protein sequence ID" value="EQB01365.1"/>
    <property type="molecule type" value="Genomic_DNA"/>
</dbReference>
<keyword evidence="3" id="KW-1185">Reference proteome</keyword>
<name>T0HPZ6_9SPHN</name>
<protein>
    <recommendedName>
        <fullName evidence="1">DUF7065 domain-containing protein</fullName>
    </recommendedName>
</protein>
<comment type="caution">
    <text evidence="2">The sequence shown here is derived from an EMBL/GenBank/DDBJ whole genome shotgun (WGS) entry which is preliminary data.</text>
</comment>
<dbReference type="Pfam" id="PF23213">
    <property type="entry name" value="DUF7065"/>
    <property type="match status" value="1"/>
</dbReference>
<evidence type="ECO:0000313" key="2">
    <source>
        <dbReference type="EMBL" id="EQB01365.1"/>
    </source>
</evidence>